<dbReference type="GO" id="GO:0019867">
    <property type="term" value="C:outer membrane"/>
    <property type="evidence" value="ECO:0007669"/>
    <property type="project" value="InterPro"/>
</dbReference>
<sequence>MAPARPSPPRPRRRSGSGFSKTGRARLPIIVNEVKNPVTPDGMLASSGFFAALRMTRLVNLLSVLCLLASALGLAGCTGYQLGTGSAPKFATLFVAPVKTEALIPQARAELTTRVREAFIRDGRVRLVNSAEAADAVLEITVAGYKRDVAVTRADDTGLARRFDVTLQARATLLNNRDRSHFFTDRVIESKRGAMTDDGLVPAESQLLPVLGESLATEAVSAVLDTW</sequence>
<keyword evidence="2" id="KW-1133">Transmembrane helix</keyword>
<name>A0A4Q1CCT5_9BACT</name>
<dbReference type="Gene3D" id="3.30.160.150">
    <property type="entry name" value="Lipoprotein like domain"/>
    <property type="match status" value="1"/>
</dbReference>
<dbReference type="EMBL" id="SDHX01000001">
    <property type="protein sequence ID" value="RXK56761.1"/>
    <property type="molecule type" value="Genomic_DNA"/>
</dbReference>
<dbReference type="Pfam" id="PF04390">
    <property type="entry name" value="LptE"/>
    <property type="match status" value="1"/>
</dbReference>
<dbReference type="OrthoDB" id="195967at2"/>
<keyword evidence="2" id="KW-0472">Membrane</keyword>
<gene>
    <name evidence="3" type="ORF">ESB00_13090</name>
</gene>
<dbReference type="InterPro" id="IPR007485">
    <property type="entry name" value="LPS_assembly_LptE"/>
</dbReference>
<evidence type="ECO:0000256" key="1">
    <source>
        <dbReference type="SAM" id="MobiDB-lite"/>
    </source>
</evidence>
<evidence type="ECO:0000313" key="3">
    <source>
        <dbReference type="EMBL" id="RXK56761.1"/>
    </source>
</evidence>
<keyword evidence="2" id="KW-0812">Transmembrane</keyword>
<accession>A0A4Q1CCT5</accession>
<proteinExistence type="predicted"/>
<evidence type="ECO:0000313" key="4">
    <source>
        <dbReference type="Proteomes" id="UP000290218"/>
    </source>
</evidence>
<keyword evidence="4" id="KW-1185">Reference proteome</keyword>
<dbReference type="GO" id="GO:0043165">
    <property type="term" value="P:Gram-negative-bacterium-type cell outer membrane assembly"/>
    <property type="evidence" value="ECO:0007669"/>
    <property type="project" value="InterPro"/>
</dbReference>
<protein>
    <recommendedName>
        <fullName evidence="5">LptE family protein</fullName>
    </recommendedName>
</protein>
<feature type="transmembrane region" description="Helical" evidence="2">
    <location>
        <begin position="58"/>
        <end position="82"/>
    </location>
</feature>
<reference evidence="3 4" key="1">
    <citation type="submission" date="2019-01" db="EMBL/GenBank/DDBJ databases">
        <title>Lacunisphaera sp. strain TWA-58.</title>
        <authorList>
            <person name="Chen W.-M."/>
        </authorList>
    </citation>
    <scope>NUCLEOTIDE SEQUENCE [LARGE SCALE GENOMIC DNA]</scope>
    <source>
        <strain evidence="3 4">TWA-58</strain>
    </source>
</reference>
<dbReference type="AlphaFoldDB" id="A0A4Q1CCT5"/>
<dbReference type="Proteomes" id="UP000290218">
    <property type="component" value="Unassembled WGS sequence"/>
</dbReference>
<feature type="region of interest" description="Disordered" evidence="1">
    <location>
        <begin position="1"/>
        <end position="21"/>
    </location>
</feature>
<evidence type="ECO:0008006" key="5">
    <source>
        <dbReference type="Google" id="ProtNLM"/>
    </source>
</evidence>
<comment type="caution">
    <text evidence="3">The sequence shown here is derived from an EMBL/GenBank/DDBJ whole genome shotgun (WGS) entry which is preliminary data.</text>
</comment>
<evidence type="ECO:0000256" key="2">
    <source>
        <dbReference type="SAM" id="Phobius"/>
    </source>
</evidence>
<organism evidence="3 4">
    <name type="scientific">Oleiharenicola lentus</name>
    <dbReference type="NCBI Taxonomy" id="2508720"/>
    <lineage>
        <taxon>Bacteria</taxon>
        <taxon>Pseudomonadati</taxon>
        <taxon>Verrucomicrobiota</taxon>
        <taxon>Opitutia</taxon>
        <taxon>Opitutales</taxon>
        <taxon>Opitutaceae</taxon>
        <taxon>Oleiharenicola</taxon>
    </lineage>
</organism>